<dbReference type="EMBL" id="SOSA01000286">
    <property type="protein sequence ID" value="THC93101.1"/>
    <property type="molecule type" value="Genomic_DNA"/>
</dbReference>
<evidence type="ECO:0000313" key="2">
    <source>
        <dbReference type="Proteomes" id="UP000308092"/>
    </source>
</evidence>
<gene>
    <name evidence="1" type="ORF">EYZ11_007413</name>
</gene>
<keyword evidence="2" id="KW-1185">Reference proteome</keyword>
<organism evidence="1 2">
    <name type="scientific">Aspergillus tanneri</name>
    <dbReference type="NCBI Taxonomy" id="1220188"/>
    <lineage>
        <taxon>Eukaryota</taxon>
        <taxon>Fungi</taxon>
        <taxon>Dikarya</taxon>
        <taxon>Ascomycota</taxon>
        <taxon>Pezizomycotina</taxon>
        <taxon>Eurotiomycetes</taxon>
        <taxon>Eurotiomycetidae</taxon>
        <taxon>Eurotiales</taxon>
        <taxon>Aspergillaceae</taxon>
        <taxon>Aspergillus</taxon>
        <taxon>Aspergillus subgen. Circumdati</taxon>
    </lineage>
</organism>
<evidence type="ECO:0000313" key="1">
    <source>
        <dbReference type="EMBL" id="THC93101.1"/>
    </source>
</evidence>
<comment type="caution">
    <text evidence="1">The sequence shown here is derived from an EMBL/GenBank/DDBJ whole genome shotgun (WGS) entry which is preliminary data.</text>
</comment>
<protein>
    <submittedName>
        <fullName evidence="1">Uncharacterized protein</fullName>
    </submittedName>
</protein>
<dbReference type="AlphaFoldDB" id="A0A4S3JIP0"/>
<sequence>MRFIGDLTQSRRTVHKRVKPTTRAKLGWRGGQLTPVKQLQETPNVAPLTMPIPS</sequence>
<accession>A0A4S3JIP0</accession>
<name>A0A4S3JIP0_9EURO</name>
<dbReference type="Proteomes" id="UP000308092">
    <property type="component" value="Unassembled WGS sequence"/>
</dbReference>
<reference evidence="1 2" key="1">
    <citation type="submission" date="2019-03" db="EMBL/GenBank/DDBJ databases">
        <title>The genome sequence of a newly discovered highly antifungal drug resistant Aspergillus species, Aspergillus tanneri NIH 1004.</title>
        <authorList>
            <person name="Mounaud S."/>
            <person name="Singh I."/>
            <person name="Joardar V."/>
            <person name="Pakala S."/>
            <person name="Pakala S."/>
            <person name="Venepally P."/>
            <person name="Hoover J."/>
            <person name="Nierman W."/>
            <person name="Chung J."/>
            <person name="Losada L."/>
        </authorList>
    </citation>
    <scope>NUCLEOTIDE SEQUENCE [LARGE SCALE GENOMIC DNA]</scope>
    <source>
        <strain evidence="1 2">NIH1004</strain>
    </source>
</reference>
<dbReference type="VEuPathDB" id="FungiDB:EYZ11_007413"/>
<proteinExistence type="predicted"/>